<name>A0ABN1LQ11_9ALTE</name>
<keyword evidence="1" id="KW-0732">Signal</keyword>
<protein>
    <recommendedName>
        <fullName evidence="4">PEP-CTERM protein-sorting domain-containing protein</fullName>
    </recommendedName>
</protein>
<evidence type="ECO:0000313" key="2">
    <source>
        <dbReference type="EMBL" id="GAA0858879.1"/>
    </source>
</evidence>
<dbReference type="Proteomes" id="UP001500359">
    <property type="component" value="Unassembled WGS sequence"/>
</dbReference>
<gene>
    <name evidence="2" type="ORF">GCM10009114_30160</name>
</gene>
<dbReference type="EMBL" id="BAAAFD010000010">
    <property type="protein sequence ID" value="GAA0858879.1"/>
    <property type="molecule type" value="Genomic_DNA"/>
</dbReference>
<sequence length="241" mass="27611">MNPLIRSLFLLLFAIASANSQAVLLKLTSDIYNNSCHHLDIGLPTRDCGPYDLNGIDVGTLEIDWDHEALPYATYEDTTLPSGAAYLMIYRNVINNVNLNLGTKQVSYSQGLTERNSNLHAYDSNDHNFHENPYDDIHIKEVGFSDNIHYRFTMNLFFSKSTTIDDGFNLNNIQNDWRIGFWYLNIVNYDLDLRSTIIGTITDVAITPIDEPHYLFGFVLTLLILLRYRAFSNCRTLVNKE</sequence>
<proteinExistence type="predicted"/>
<feature type="chain" id="PRO_5047356780" description="PEP-CTERM protein-sorting domain-containing protein" evidence="1">
    <location>
        <begin position="23"/>
        <end position="241"/>
    </location>
</feature>
<evidence type="ECO:0000313" key="3">
    <source>
        <dbReference type="Proteomes" id="UP001500359"/>
    </source>
</evidence>
<organism evidence="2 3">
    <name type="scientific">Aliiglaciecola litoralis</name>
    <dbReference type="NCBI Taxonomy" id="582857"/>
    <lineage>
        <taxon>Bacteria</taxon>
        <taxon>Pseudomonadati</taxon>
        <taxon>Pseudomonadota</taxon>
        <taxon>Gammaproteobacteria</taxon>
        <taxon>Alteromonadales</taxon>
        <taxon>Alteromonadaceae</taxon>
        <taxon>Aliiglaciecola</taxon>
    </lineage>
</organism>
<accession>A0ABN1LQ11</accession>
<reference evidence="2 3" key="1">
    <citation type="journal article" date="2019" name="Int. J. Syst. Evol. Microbiol.">
        <title>The Global Catalogue of Microorganisms (GCM) 10K type strain sequencing project: providing services to taxonomists for standard genome sequencing and annotation.</title>
        <authorList>
            <consortium name="The Broad Institute Genomics Platform"/>
            <consortium name="The Broad Institute Genome Sequencing Center for Infectious Disease"/>
            <person name="Wu L."/>
            <person name="Ma J."/>
        </authorList>
    </citation>
    <scope>NUCLEOTIDE SEQUENCE [LARGE SCALE GENOMIC DNA]</scope>
    <source>
        <strain evidence="2 3">JCM 15896</strain>
    </source>
</reference>
<evidence type="ECO:0008006" key="4">
    <source>
        <dbReference type="Google" id="ProtNLM"/>
    </source>
</evidence>
<feature type="signal peptide" evidence="1">
    <location>
        <begin position="1"/>
        <end position="22"/>
    </location>
</feature>
<comment type="caution">
    <text evidence="2">The sequence shown here is derived from an EMBL/GenBank/DDBJ whole genome shotgun (WGS) entry which is preliminary data.</text>
</comment>
<keyword evidence="3" id="KW-1185">Reference proteome</keyword>
<evidence type="ECO:0000256" key="1">
    <source>
        <dbReference type="SAM" id="SignalP"/>
    </source>
</evidence>
<dbReference type="RefSeq" id="WP_343861445.1">
    <property type="nucleotide sequence ID" value="NZ_BAAAFD010000010.1"/>
</dbReference>